<dbReference type="EMBL" id="SNRW01018462">
    <property type="protein sequence ID" value="KAA6367315.1"/>
    <property type="molecule type" value="Genomic_DNA"/>
</dbReference>
<evidence type="ECO:0000313" key="2">
    <source>
        <dbReference type="Proteomes" id="UP000324800"/>
    </source>
</evidence>
<dbReference type="Proteomes" id="UP000324800">
    <property type="component" value="Unassembled WGS sequence"/>
</dbReference>
<name>A0A5J4UCJ2_9EUKA</name>
<dbReference type="AlphaFoldDB" id="A0A5J4UCJ2"/>
<feature type="non-terminal residue" evidence="1">
    <location>
        <position position="1"/>
    </location>
</feature>
<accession>A0A5J4UCJ2</accession>
<reference evidence="1 2" key="1">
    <citation type="submission" date="2019-03" db="EMBL/GenBank/DDBJ databases">
        <title>Single cell metagenomics reveals metabolic interactions within the superorganism composed of flagellate Streblomastix strix and complex community of Bacteroidetes bacteria on its surface.</title>
        <authorList>
            <person name="Treitli S.C."/>
            <person name="Kolisko M."/>
            <person name="Husnik F."/>
            <person name="Keeling P."/>
            <person name="Hampl V."/>
        </authorList>
    </citation>
    <scope>NUCLEOTIDE SEQUENCE [LARGE SCALE GENOMIC DNA]</scope>
    <source>
        <strain evidence="1">ST1C</strain>
    </source>
</reference>
<evidence type="ECO:0000313" key="1">
    <source>
        <dbReference type="EMBL" id="KAA6367315.1"/>
    </source>
</evidence>
<organism evidence="1 2">
    <name type="scientific">Streblomastix strix</name>
    <dbReference type="NCBI Taxonomy" id="222440"/>
    <lineage>
        <taxon>Eukaryota</taxon>
        <taxon>Metamonada</taxon>
        <taxon>Preaxostyla</taxon>
        <taxon>Oxymonadida</taxon>
        <taxon>Streblomastigidae</taxon>
        <taxon>Streblomastix</taxon>
    </lineage>
</organism>
<sequence>DKVIEWGNGAVKLFWEEGKVDLKKRKEIKKKLKFNKKKNNKKKKLKNTSALKGFKVPLPLREQLQRDERVKQFLLKQLAKTADEHKDRVRRFEIPKGIVVFAVERTDQNGCMTPSYKKKRDIIRNKQKDNFLSELKKIEDLSGPVLSKAPAQESNHASSKK</sequence>
<comment type="caution">
    <text evidence="1">The sequence shown here is derived from an EMBL/GenBank/DDBJ whole genome shotgun (WGS) entry which is preliminary data.</text>
</comment>
<proteinExistence type="predicted"/>
<protein>
    <submittedName>
        <fullName evidence="1">Uncharacterized protein</fullName>
    </submittedName>
</protein>
<gene>
    <name evidence="1" type="ORF">EZS28_037158</name>
</gene>